<keyword evidence="2" id="KW-0813">Transport</keyword>
<evidence type="ECO:0000256" key="2">
    <source>
        <dbReference type="ARBA" id="ARBA00022448"/>
    </source>
</evidence>
<dbReference type="InterPro" id="IPR006059">
    <property type="entry name" value="SBP"/>
</dbReference>
<protein>
    <submittedName>
        <fullName evidence="4">Sugar ABC transporter substrate-binding protein</fullName>
    </submittedName>
</protein>
<keyword evidence="3" id="KW-0732">Signal</keyword>
<reference evidence="4 5" key="1">
    <citation type="submission" date="2019-07" db="EMBL/GenBank/DDBJ databases">
        <authorList>
            <person name="Kim J.K."/>
            <person name="Cheong H.-M."/>
            <person name="Choi Y."/>
            <person name="Hwang K.J."/>
            <person name="Lee S."/>
            <person name="Choi C."/>
        </authorList>
    </citation>
    <scope>NUCLEOTIDE SEQUENCE [LARGE SCALE GENOMIC DNA]</scope>
    <source>
        <strain evidence="4 5">KS 22</strain>
    </source>
</reference>
<dbReference type="InterPro" id="IPR050490">
    <property type="entry name" value="Bact_solute-bd_prot1"/>
</dbReference>
<dbReference type="CDD" id="cd13585">
    <property type="entry name" value="PBP2_TMBP_like"/>
    <property type="match status" value="1"/>
</dbReference>
<dbReference type="PANTHER" id="PTHR43649:SF34">
    <property type="entry name" value="ABC TRANSPORTER PERIPLASMIC-BINDING PROTEIN YCJN-RELATED"/>
    <property type="match status" value="1"/>
</dbReference>
<organism evidence="4 5">
    <name type="scientific">Cohnella cholangitidis</name>
    <dbReference type="NCBI Taxonomy" id="2598458"/>
    <lineage>
        <taxon>Bacteria</taxon>
        <taxon>Bacillati</taxon>
        <taxon>Bacillota</taxon>
        <taxon>Bacilli</taxon>
        <taxon>Bacillales</taxon>
        <taxon>Paenibacillaceae</taxon>
        <taxon>Cohnella</taxon>
    </lineage>
</organism>
<dbReference type="PANTHER" id="PTHR43649">
    <property type="entry name" value="ARABINOSE-BINDING PROTEIN-RELATED"/>
    <property type="match status" value="1"/>
</dbReference>
<sequence>MRHRTMIDHNLGGNYKMGNQKIRKTLLMLMLCCVMIFAAACQSKTEDGEGTSSGTTTIKMWTFLDPNGTSPREAALKQIIQNFERDNSNIKVVVEPQTWDTLGTKFLAAHQTGNAPDVIWTNMGDFGTVLQQNAVADFESLFLNEWSKEDLEDIDDAYWKFGNKDGKHYQVTLSRNYIALLYREDLLKEKGIELPFKSWDDLIDAATKLTEKDSATGLQRYGLGQAFSAESTDPQVFAPSAISKQGDLFAEDGKANWSTDAGVASMELQLDMVRKHKVTPDNAVSSTVEDVYNDFKAGRYAMMIGAGVRVPTLQAESTFDGSTVQMTYFPGEDGTSFSPGVINGWNVSIWSGSKHKQEAGKLIQHLINKESDEIWMKTGGQVPVRKSTVQSNSDFLNKPDKKYLSVMAEGFASHGYAQPWQFPISGWQADLNNVAQDVLVKGKDVKAALEAAEKVFNDRVGAD</sequence>
<dbReference type="SUPFAM" id="SSF53850">
    <property type="entry name" value="Periplasmic binding protein-like II"/>
    <property type="match status" value="1"/>
</dbReference>
<dbReference type="Gene3D" id="3.40.190.10">
    <property type="entry name" value="Periplasmic binding protein-like II"/>
    <property type="match status" value="1"/>
</dbReference>
<gene>
    <name evidence="4" type="ORF">FPL14_13295</name>
</gene>
<dbReference type="Proteomes" id="UP000515679">
    <property type="component" value="Chromosome"/>
</dbReference>
<dbReference type="AlphaFoldDB" id="A0A7G5BYN1"/>
<proteinExistence type="inferred from homology"/>
<accession>A0A7G5BYN1</accession>
<evidence type="ECO:0000256" key="1">
    <source>
        <dbReference type="ARBA" id="ARBA00008520"/>
    </source>
</evidence>
<dbReference type="KEGG" id="cchl:FPL14_13295"/>
<evidence type="ECO:0000256" key="3">
    <source>
        <dbReference type="ARBA" id="ARBA00022729"/>
    </source>
</evidence>
<dbReference type="Pfam" id="PF01547">
    <property type="entry name" value="SBP_bac_1"/>
    <property type="match status" value="1"/>
</dbReference>
<evidence type="ECO:0000313" key="5">
    <source>
        <dbReference type="Proteomes" id="UP000515679"/>
    </source>
</evidence>
<evidence type="ECO:0000313" key="4">
    <source>
        <dbReference type="EMBL" id="QMV42065.1"/>
    </source>
</evidence>
<name>A0A7G5BYN1_9BACL</name>
<keyword evidence="5" id="KW-1185">Reference proteome</keyword>
<comment type="similarity">
    <text evidence="1">Belongs to the bacterial solute-binding protein 1 family.</text>
</comment>
<dbReference type="EMBL" id="CP041969">
    <property type="protein sequence ID" value="QMV42065.1"/>
    <property type="molecule type" value="Genomic_DNA"/>
</dbReference>